<dbReference type="InterPro" id="IPR030185">
    <property type="entry name" value="Mae1"/>
</dbReference>
<feature type="transmembrane region" description="Helical" evidence="5">
    <location>
        <begin position="63"/>
        <end position="80"/>
    </location>
</feature>
<dbReference type="OrthoDB" id="2901184at2759"/>
<dbReference type="CDD" id="cd09317">
    <property type="entry name" value="TDT_Mae1_like"/>
    <property type="match status" value="1"/>
</dbReference>
<feature type="transmembrane region" description="Helical" evidence="5">
    <location>
        <begin position="26"/>
        <end position="47"/>
    </location>
</feature>
<evidence type="ECO:0000313" key="6">
    <source>
        <dbReference type="EMBL" id="KAF2636292.1"/>
    </source>
</evidence>
<dbReference type="InterPro" id="IPR038665">
    <property type="entry name" value="Voltage-dep_anion_channel_sf"/>
</dbReference>
<keyword evidence="3 5" id="KW-1133">Transmembrane helix</keyword>
<sequence>MSTGALATLLGQQPHTLPGFKTTGKILFILNLILFLIFVLCITYRFIKHPGSLSRSLHHPHESFFFGTFWVSIALILYGVQVYGVSSTGPWLVKALEVSFWTYAGLVFLVAVFQYHIIFDTQKLPVMEAMPAWILPVYPFLVLGPLAAVLEYNQPQESALPIMLGGLCFQGLGWSVAFFMYTIYVTRLVNSELPEPSKKPAMFVAVGPAAYTSNTLVALGLQAPKVLPPDFLDLPSLPIGETWKAIGVPAGIFLWLLSFWFCALATVSVLKSARHIHFTLNWWAFIFPNVGLTIALVQIGNVLSSDGIKGICLALTIVLVVLWIFVAVINVRAVWEGDVMWPGMDEDMEDMDNPEEE</sequence>
<feature type="transmembrane region" description="Helical" evidence="5">
    <location>
        <begin position="308"/>
        <end position="331"/>
    </location>
</feature>
<name>A0A6A6RLV8_9PLEO</name>
<gene>
    <name evidence="6" type="ORF">P280DRAFT_522235</name>
</gene>
<dbReference type="Pfam" id="PF03595">
    <property type="entry name" value="SLAC1"/>
    <property type="match status" value="1"/>
</dbReference>
<dbReference type="Gene3D" id="1.50.10.150">
    <property type="entry name" value="Voltage-dependent anion channel"/>
    <property type="match status" value="1"/>
</dbReference>
<keyword evidence="2 5" id="KW-0812">Transmembrane</keyword>
<dbReference type="AlphaFoldDB" id="A0A6A6RLV8"/>
<accession>A0A6A6RLV8</accession>
<feature type="transmembrane region" description="Helical" evidence="5">
    <location>
        <begin position="130"/>
        <end position="150"/>
    </location>
</feature>
<keyword evidence="7" id="KW-1185">Reference proteome</keyword>
<proteinExistence type="predicted"/>
<feature type="transmembrane region" description="Helical" evidence="5">
    <location>
        <begin position="162"/>
        <end position="189"/>
    </location>
</feature>
<evidence type="ECO:0000256" key="4">
    <source>
        <dbReference type="ARBA" id="ARBA00023136"/>
    </source>
</evidence>
<evidence type="ECO:0000313" key="7">
    <source>
        <dbReference type="Proteomes" id="UP000799753"/>
    </source>
</evidence>
<comment type="subcellular location">
    <subcellularLocation>
        <location evidence="1">Membrane</location>
        <topology evidence="1">Multi-pass membrane protein</topology>
    </subcellularLocation>
</comment>
<evidence type="ECO:0000256" key="5">
    <source>
        <dbReference type="SAM" id="Phobius"/>
    </source>
</evidence>
<reference evidence="6" key="1">
    <citation type="journal article" date="2020" name="Stud. Mycol.">
        <title>101 Dothideomycetes genomes: a test case for predicting lifestyles and emergence of pathogens.</title>
        <authorList>
            <person name="Haridas S."/>
            <person name="Albert R."/>
            <person name="Binder M."/>
            <person name="Bloem J."/>
            <person name="Labutti K."/>
            <person name="Salamov A."/>
            <person name="Andreopoulos B."/>
            <person name="Baker S."/>
            <person name="Barry K."/>
            <person name="Bills G."/>
            <person name="Bluhm B."/>
            <person name="Cannon C."/>
            <person name="Castanera R."/>
            <person name="Culley D."/>
            <person name="Daum C."/>
            <person name="Ezra D."/>
            <person name="Gonzalez J."/>
            <person name="Henrissat B."/>
            <person name="Kuo A."/>
            <person name="Liang C."/>
            <person name="Lipzen A."/>
            <person name="Lutzoni F."/>
            <person name="Magnuson J."/>
            <person name="Mondo S."/>
            <person name="Nolan M."/>
            <person name="Ohm R."/>
            <person name="Pangilinan J."/>
            <person name="Park H.-J."/>
            <person name="Ramirez L."/>
            <person name="Alfaro M."/>
            <person name="Sun H."/>
            <person name="Tritt A."/>
            <person name="Yoshinaga Y."/>
            <person name="Zwiers L.-H."/>
            <person name="Turgeon B."/>
            <person name="Goodwin S."/>
            <person name="Spatafora J."/>
            <person name="Crous P."/>
            <person name="Grigoriev I."/>
        </authorList>
    </citation>
    <scope>NUCLEOTIDE SEQUENCE</scope>
    <source>
        <strain evidence="6">CBS 473.64</strain>
    </source>
</reference>
<organism evidence="6 7">
    <name type="scientific">Massarina eburnea CBS 473.64</name>
    <dbReference type="NCBI Taxonomy" id="1395130"/>
    <lineage>
        <taxon>Eukaryota</taxon>
        <taxon>Fungi</taxon>
        <taxon>Dikarya</taxon>
        <taxon>Ascomycota</taxon>
        <taxon>Pezizomycotina</taxon>
        <taxon>Dothideomycetes</taxon>
        <taxon>Pleosporomycetidae</taxon>
        <taxon>Pleosporales</taxon>
        <taxon>Massarineae</taxon>
        <taxon>Massarinaceae</taxon>
        <taxon>Massarina</taxon>
    </lineage>
</organism>
<dbReference type="InterPro" id="IPR004695">
    <property type="entry name" value="SLAC1/Mae1/Ssu1/TehA"/>
</dbReference>
<dbReference type="EMBL" id="MU006799">
    <property type="protein sequence ID" value="KAF2636292.1"/>
    <property type="molecule type" value="Genomic_DNA"/>
</dbReference>
<dbReference type="PANTHER" id="PTHR31162:SF0">
    <property type="entry name" value="MALIC ACID TRANSPORT PROTEIN"/>
    <property type="match status" value="1"/>
</dbReference>
<evidence type="ECO:0000256" key="2">
    <source>
        <dbReference type="ARBA" id="ARBA00022692"/>
    </source>
</evidence>
<dbReference type="Proteomes" id="UP000799753">
    <property type="component" value="Unassembled WGS sequence"/>
</dbReference>
<feature type="transmembrane region" description="Helical" evidence="5">
    <location>
        <begin position="243"/>
        <end position="270"/>
    </location>
</feature>
<dbReference type="GO" id="GO:0016020">
    <property type="term" value="C:membrane"/>
    <property type="evidence" value="ECO:0007669"/>
    <property type="project" value="UniProtKB-SubCell"/>
</dbReference>
<keyword evidence="4 5" id="KW-0472">Membrane</keyword>
<protein>
    <submittedName>
        <fullName evidence="6">C4-dicarboxylate transporter/malic acid transport protein</fullName>
    </submittedName>
</protein>
<feature type="transmembrane region" description="Helical" evidence="5">
    <location>
        <begin position="282"/>
        <end position="302"/>
    </location>
</feature>
<feature type="transmembrane region" description="Helical" evidence="5">
    <location>
        <begin position="100"/>
        <end position="118"/>
    </location>
</feature>
<evidence type="ECO:0000256" key="3">
    <source>
        <dbReference type="ARBA" id="ARBA00022989"/>
    </source>
</evidence>
<dbReference type="GO" id="GO:0015140">
    <property type="term" value="F:malate transmembrane transporter activity"/>
    <property type="evidence" value="ECO:0007669"/>
    <property type="project" value="InterPro"/>
</dbReference>
<dbReference type="PANTHER" id="PTHR31162">
    <property type="entry name" value="MALIC ACID TRANSPORT PROTEIN-RELATED"/>
    <property type="match status" value="1"/>
</dbReference>
<evidence type="ECO:0000256" key="1">
    <source>
        <dbReference type="ARBA" id="ARBA00004141"/>
    </source>
</evidence>
<feature type="transmembrane region" description="Helical" evidence="5">
    <location>
        <begin position="201"/>
        <end position="223"/>
    </location>
</feature>